<feature type="compositionally biased region" description="Acidic residues" evidence="1">
    <location>
        <begin position="1013"/>
        <end position="1023"/>
    </location>
</feature>
<feature type="compositionally biased region" description="Polar residues" evidence="1">
    <location>
        <begin position="984"/>
        <end position="1001"/>
    </location>
</feature>
<evidence type="ECO:0000256" key="3">
    <source>
        <dbReference type="SAM" id="SignalP"/>
    </source>
</evidence>
<feature type="compositionally biased region" description="Low complexity" evidence="1">
    <location>
        <begin position="228"/>
        <end position="254"/>
    </location>
</feature>
<feature type="compositionally biased region" description="Polar residues" evidence="1">
    <location>
        <begin position="214"/>
        <end position="227"/>
    </location>
</feature>
<dbReference type="OrthoDB" id="2591431at2759"/>
<sequence>MSLFYGLCAILLSFFSFVANVEAFTYTFGTPSQCDSVPLTWTGGTAPFSLTIVPVFGTPRNISIPDSAFSNGQGSFSFQLPIAKGSQFVMVMSDATGFNAGGTTRVLTAKDSTSGTPCATANPNVAFSFQLNTALQQCRPFTFSGFGGAAQPVTITALIPGGTATVLFPPAGTSSFDWNAAVAQGTSIIFMMTDAQGRTGGSSDARLVAASDDSTCLNSNSPATTTNPPSVSATKTSATSATPTPSHTDTTSPSPSAPPSQGFTIAAIAGTVIGCLLFLAVAITLGLFFLRKKRENAPGHLPPSGPPPGGHGRRFGSGALELNNASPYGAYPSYDQSGAYVPPHAGSTNAFAASNPFLDNPSQATLPYGSQYDGRSTYGGSRYEPSEAGTYQPQEHQFNNVPPPVDSLYQPSNYPPYPVTPADPFNTSSAPMLPEMHHSPPQLYPPPQLPSHSAAAAGDPFRPHSTAASSSGGDMLPYLQSSGGSTAESTTVSSAQRNKAAMAGVNAYKPSRFILHTDVEDELPPVDDDEVIELPPQYSERRGPPPRPAESSSSPPLTTVVPGSSAYQNSYASDPFGGQPPFQLLVIAPNRPLYNFTIPSSSFNNNAGSFTIPQLMLPQFQRVMFTMSDATGVSSGGITSLLTVGDSVGNVFCNTTSANPDFFYSLDTDLEECQPYTFSLYPNASQPVTIFGFIPSGPSLALFPPLGDHFDFKVNLTAGTTVVFYMEDSLGRDGGISGVGVVSLSDDSSCVSLTGNSTTTASNLPPTGTSTSTGSSTPSKSSNVAVIAGAAAGGGAAVLLLGLLVGCCIWRRRQPSKSRLRLPMVRKGTSKETVDLLEGAEGRNPPDVPLSHYVVEPFVVDASSSTPSLTATGTGMGMGTGGPPTHLSPLSQKEQMRMAIMNEASGASVSGHTYAHAHSRAPSGVQYSEFGAGSEYLAAGGGSSRYSTAQTSTGTSMALGGSGYGPSFYASTRPSREGLLSPGVHSSSGDRSPNGQSSFSGSAPRVIVHTDIAEAEMMDDEQPLELPPMYSEGRRPIPGLLSSDIPATNPSSTASRSRKGP</sequence>
<comment type="caution">
    <text evidence="4">The sequence shown here is derived from an EMBL/GenBank/DDBJ whole genome shotgun (WGS) entry which is preliminary data.</text>
</comment>
<evidence type="ECO:0000256" key="1">
    <source>
        <dbReference type="SAM" id="MobiDB-lite"/>
    </source>
</evidence>
<feature type="compositionally biased region" description="Polar residues" evidence="1">
    <location>
        <begin position="479"/>
        <end position="495"/>
    </location>
</feature>
<feature type="region of interest" description="Disordered" evidence="1">
    <location>
        <begin position="756"/>
        <end position="780"/>
    </location>
</feature>
<keyword evidence="5" id="KW-1185">Reference proteome</keyword>
<dbReference type="PANTHER" id="PTHR16861">
    <property type="entry name" value="GLYCOPROTEIN 38"/>
    <property type="match status" value="1"/>
</dbReference>
<feature type="signal peptide" evidence="3">
    <location>
        <begin position="1"/>
        <end position="23"/>
    </location>
</feature>
<keyword evidence="2" id="KW-0472">Membrane</keyword>
<evidence type="ECO:0000313" key="4">
    <source>
        <dbReference type="EMBL" id="KAF5312690.1"/>
    </source>
</evidence>
<reference evidence="4 5" key="1">
    <citation type="journal article" date="2020" name="ISME J.">
        <title>Uncovering the hidden diversity of litter-decomposition mechanisms in mushroom-forming fungi.</title>
        <authorList>
            <person name="Floudas D."/>
            <person name="Bentzer J."/>
            <person name="Ahren D."/>
            <person name="Johansson T."/>
            <person name="Persson P."/>
            <person name="Tunlid A."/>
        </authorList>
    </citation>
    <scope>NUCLEOTIDE SEQUENCE [LARGE SCALE GENOMIC DNA]</scope>
    <source>
        <strain evidence="4 5">CBS 101986</strain>
    </source>
</reference>
<feature type="region of interest" description="Disordered" evidence="1">
    <location>
        <begin position="298"/>
        <end position="321"/>
    </location>
</feature>
<feature type="region of interest" description="Disordered" evidence="1">
    <location>
        <begin position="362"/>
        <end position="495"/>
    </location>
</feature>
<evidence type="ECO:0000313" key="5">
    <source>
        <dbReference type="Proteomes" id="UP000567179"/>
    </source>
</evidence>
<proteinExistence type="predicted"/>
<accession>A0A8H5AXF9</accession>
<feature type="compositionally biased region" description="Low complexity" evidence="1">
    <location>
        <begin position="549"/>
        <end position="564"/>
    </location>
</feature>
<protein>
    <submittedName>
        <fullName evidence="4">Uncharacterized protein</fullName>
    </submittedName>
</protein>
<feature type="region of interest" description="Disordered" evidence="1">
    <location>
        <begin position="941"/>
        <end position="1061"/>
    </location>
</feature>
<feature type="compositionally biased region" description="Low complexity" evidence="1">
    <location>
        <begin position="765"/>
        <end position="780"/>
    </location>
</feature>
<feature type="compositionally biased region" description="Polar residues" evidence="1">
    <location>
        <begin position="389"/>
        <end position="400"/>
    </location>
</feature>
<evidence type="ECO:0000256" key="2">
    <source>
        <dbReference type="SAM" id="Phobius"/>
    </source>
</evidence>
<keyword evidence="2" id="KW-1133">Transmembrane helix</keyword>
<feature type="region of interest" description="Disordered" evidence="1">
    <location>
        <begin position="214"/>
        <end position="258"/>
    </location>
</feature>
<keyword evidence="3" id="KW-0732">Signal</keyword>
<feature type="transmembrane region" description="Helical" evidence="2">
    <location>
        <begin position="784"/>
        <end position="805"/>
    </location>
</feature>
<feature type="compositionally biased region" description="Polar residues" evidence="1">
    <location>
        <begin position="1045"/>
        <end position="1055"/>
    </location>
</feature>
<dbReference type="PANTHER" id="PTHR16861:SF4">
    <property type="entry name" value="SH3 DOMAIN PROTEIN (AFU_ORTHOLOGUE AFUA_1G13610)"/>
    <property type="match status" value="1"/>
</dbReference>
<feature type="compositionally biased region" description="Pro residues" evidence="1">
    <location>
        <begin position="300"/>
        <end position="309"/>
    </location>
</feature>
<gene>
    <name evidence="4" type="ORF">D9619_003435</name>
</gene>
<organism evidence="4 5">
    <name type="scientific">Psilocybe cf. subviscida</name>
    <dbReference type="NCBI Taxonomy" id="2480587"/>
    <lineage>
        <taxon>Eukaryota</taxon>
        <taxon>Fungi</taxon>
        <taxon>Dikarya</taxon>
        <taxon>Basidiomycota</taxon>
        <taxon>Agaricomycotina</taxon>
        <taxon>Agaricomycetes</taxon>
        <taxon>Agaricomycetidae</taxon>
        <taxon>Agaricales</taxon>
        <taxon>Agaricineae</taxon>
        <taxon>Strophariaceae</taxon>
        <taxon>Psilocybe</taxon>
    </lineage>
</organism>
<name>A0A8H5AXF9_9AGAR</name>
<dbReference type="AlphaFoldDB" id="A0A8H5AXF9"/>
<feature type="region of interest" description="Disordered" evidence="1">
    <location>
        <begin position="536"/>
        <end position="564"/>
    </location>
</feature>
<keyword evidence="2" id="KW-0812">Transmembrane</keyword>
<dbReference type="Proteomes" id="UP000567179">
    <property type="component" value="Unassembled WGS sequence"/>
</dbReference>
<feature type="transmembrane region" description="Helical" evidence="2">
    <location>
        <begin position="263"/>
        <end position="290"/>
    </location>
</feature>
<dbReference type="EMBL" id="JAACJJ010000056">
    <property type="protein sequence ID" value="KAF5312690.1"/>
    <property type="molecule type" value="Genomic_DNA"/>
</dbReference>
<feature type="chain" id="PRO_5034149101" evidence="3">
    <location>
        <begin position="24"/>
        <end position="1061"/>
    </location>
</feature>
<feature type="compositionally biased region" description="Polar residues" evidence="1">
    <location>
        <begin position="944"/>
        <end position="956"/>
    </location>
</feature>